<keyword evidence="2" id="KW-1185">Reference proteome</keyword>
<reference evidence="1" key="2">
    <citation type="submission" date="2020-09" db="EMBL/GenBank/DDBJ databases">
        <authorList>
            <person name="Sun Q."/>
            <person name="Zhou Y."/>
        </authorList>
    </citation>
    <scope>NUCLEOTIDE SEQUENCE</scope>
    <source>
        <strain evidence="1">CGMCC 4.7308</strain>
    </source>
</reference>
<accession>A0A917T3X2</accession>
<sequence>MAALPFMYAGGDRHPVISIFTAGGVPGRGVLCRTNWGSLEPVEAIPPGEGPLPYVRLQASPPHPRSVGGENYVWGAVPSDVAALRFAFGGGRPPRQVLGSYPGTSLGHGWRSFVAVVGDPDVDKRLVVTAYDRTGAAIGTRTIVPPDR</sequence>
<protein>
    <submittedName>
        <fullName evidence="1">Uncharacterized protein</fullName>
    </submittedName>
</protein>
<gene>
    <name evidence="1" type="ORF">GCM10011594_31590</name>
</gene>
<organism evidence="1 2">
    <name type="scientific">Nakamurella endophytica</name>
    <dbReference type="NCBI Taxonomy" id="1748367"/>
    <lineage>
        <taxon>Bacteria</taxon>
        <taxon>Bacillati</taxon>
        <taxon>Actinomycetota</taxon>
        <taxon>Actinomycetes</taxon>
        <taxon>Nakamurellales</taxon>
        <taxon>Nakamurellaceae</taxon>
        <taxon>Nakamurella</taxon>
    </lineage>
</organism>
<reference evidence="1" key="1">
    <citation type="journal article" date="2014" name="Int. J. Syst. Evol. Microbiol.">
        <title>Complete genome sequence of Corynebacterium casei LMG S-19264T (=DSM 44701T), isolated from a smear-ripened cheese.</title>
        <authorList>
            <consortium name="US DOE Joint Genome Institute (JGI-PGF)"/>
            <person name="Walter F."/>
            <person name="Albersmeier A."/>
            <person name="Kalinowski J."/>
            <person name="Ruckert C."/>
        </authorList>
    </citation>
    <scope>NUCLEOTIDE SEQUENCE</scope>
    <source>
        <strain evidence="1">CGMCC 4.7308</strain>
    </source>
</reference>
<dbReference type="EMBL" id="BMNA01000007">
    <property type="protein sequence ID" value="GGM09389.1"/>
    <property type="molecule type" value="Genomic_DNA"/>
</dbReference>
<evidence type="ECO:0000313" key="1">
    <source>
        <dbReference type="EMBL" id="GGM09389.1"/>
    </source>
</evidence>
<name>A0A917T3X2_9ACTN</name>
<comment type="caution">
    <text evidence="1">The sequence shown here is derived from an EMBL/GenBank/DDBJ whole genome shotgun (WGS) entry which is preliminary data.</text>
</comment>
<proteinExistence type="predicted"/>
<dbReference type="Proteomes" id="UP000655208">
    <property type="component" value="Unassembled WGS sequence"/>
</dbReference>
<dbReference type="AlphaFoldDB" id="A0A917T3X2"/>
<evidence type="ECO:0000313" key="2">
    <source>
        <dbReference type="Proteomes" id="UP000655208"/>
    </source>
</evidence>